<name>A0A6L2LV39_TANCI</name>
<protein>
    <recommendedName>
        <fullName evidence="3">Reverse transcriptase domain-containing protein</fullName>
    </recommendedName>
</protein>
<feature type="region of interest" description="Disordered" evidence="1">
    <location>
        <begin position="93"/>
        <end position="148"/>
    </location>
</feature>
<feature type="compositionally biased region" description="Acidic residues" evidence="1">
    <location>
        <begin position="112"/>
        <end position="144"/>
    </location>
</feature>
<evidence type="ECO:0000313" key="2">
    <source>
        <dbReference type="EMBL" id="GEU65656.1"/>
    </source>
</evidence>
<feature type="compositionally biased region" description="Basic and acidic residues" evidence="1">
    <location>
        <begin position="475"/>
        <end position="487"/>
    </location>
</feature>
<comment type="caution">
    <text evidence="2">The sequence shown here is derived from an EMBL/GenBank/DDBJ whole genome shotgun (WGS) entry which is preliminary data.</text>
</comment>
<dbReference type="AlphaFoldDB" id="A0A6L2LV39"/>
<reference evidence="2" key="1">
    <citation type="journal article" date="2019" name="Sci. Rep.">
        <title>Draft genome of Tanacetum cinerariifolium, the natural source of mosquito coil.</title>
        <authorList>
            <person name="Yamashiro T."/>
            <person name="Shiraishi A."/>
            <person name="Satake H."/>
            <person name="Nakayama K."/>
        </authorList>
    </citation>
    <scope>NUCLEOTIDE SEQUENCE</scope>
</reference>
<gene>
    <name evidence="2" type="ORF">Tci_037634</name>
</gene>
<feature type="region of interest" description="Disordered" evidence="1">
    <location>
        <begin position="470"/>
        <end position="493"/>
    </location>
</feature>
<sequence length="507" mass="56124">MSDSKDSIVTYTEVSSLFEGLSDIGSLGVEGPPMMEEDLYAYVVAAFQGPPSPDYVPGRMKPEQAPPLPEFVPKPVYLEFMPLEDEILLVDSPTADSPRYIPEEDPVSYPADEGDDDDDESSDDDEDDDDVEEDEDEDGEEEEEHPALIDFIPLPPVHHTIAKLSISVQAHTLVWSEAEIDRLLAIPSPLPLRLSPWSSPLLQIPSPPLPISPPLLVSSPPLHSSPTYPLGYRAAMIRLRAETPSTSHPLPLSTPPSGTPPLLPIPLPTSSPPLLLPFTSHKLDILEVTLLPRKRLCIALGMRYEVDESSFATATRPTGGFRVDYGFVATLENKIRRNPEREVGYEIINTRDEMLVGMPGEPATDDTELRRRMMDFTTTVRQDTDKIYGRLDDAQDDKALISKRVNMLYRDKCDHAQTTRLMETEAKLSRQKMVPKRTTRSTPATTTTTTTTSMTDAQLKALINQGISNTLAARDANRRRNGKDSHDSGMGARSKLLLLMSALTKTS</sequence>
<feature type="region of interest" description="Disordered" evidence="1">
    <location>
        <begin position="427"/>
        <end position="451"/>
    </location>
</feature>
<evidence type="ECO:0000256" key="1">
    <source>
        <dbReference type="SAM" id="MobiDB-lite"/>
    </source>
</evidence>
<dbReference type="EMBL" id="BKCJ010005243">
    <property type="protein sequence ID" value="GEU65656.1"/>
    <property type="molecule type" value="Genomic_DNA"/>
</dbReference>
<evidence type="ECO:0008006" key="3">
    <source>
        <dbReference type="Google" id="ProtNLM"/>
    </source>
</evidence>
<organism evidence="2">
    <name type="scientific">Tanacetum cinerariifolium</name>
    <name type="common">Dalmatian daisy</name>
    <name type="synonym">Chrysanthemum cinerariifolium</name>
    <dbReference type="NCBI Taxonomy" id="118510"/>
    <lineage>
        <taxon>Eukaryota</taxon>
        <taxon>Viridiplantae</taxon>
        <taxon>Streptophyta</taxon>
        <taxon>Embryophyta</taxon>
        <taxon>Tracheophyta</taxon>
        <taxon>Spermatophyta</taxon>
        <taxon>Magnoliopsida</taxon>
        <taxon>eudicotyledons</taxon>
        <taxon>Gunneridae</taxon>
        <taxon>Pentapetalae</taxon>
        <taxon>asterids</taxon>
        <taxon>campanulids</taxon>
        <taxon>Asterales</taxon>
        <taxon>Asteraceae</taxon>
        <taxon>Asteroideae</taxon>
        <taxon>Anthemideae</taxon>
        <taxon>Anthemidinae</taxon>
        <taxon>Tanacetum</taxon>
    </lineage>
</organism>
<proteinExistence type="predicted"/>
<feature type="compositionally biased region" description="Basic residues" evidence="1">
    <location>
        <begin position="429"/>
        <end position="439"/>
    </location>
</feature>
<feature type="compositionally biased region" description="Low complexity" evidence="1">
    <location>
        <begin position="440"/>
        <end position="451"/>
    </location>
</feature>
<accession>A0A6L2LV39</accession>